<evidence type="ECO:0000313" key="2">
    <source>
        <dbReference type="Proteomes" id="UP000318626"/>
    </source>
</evidence>
<gene>
    <name evidence="1" type="ORF">Pan97_31680</name>
</gene>
<dbReference type="OrthoDB" id="285228at2"/>
<evidence type="ECO:0000313" key="1">
    <source>
        <dbReference type="EMBL" id="QDU76123.1"/>
    </source>
</evidence>
<dbReference type="EMBL" id="CP036289">
    <property type="protein sequence ID" value="QDU76123.1"/>
    <property type="molecule type" value="Genomic_DNA"/>
</dbReference>
<name>A0A518CA70_9BACT</name>
<dbReference type="Gene3D" id="3.30.530.20">
    <property type="match status" value="1"/>
</dbReference>
<reference evidence="2" key="1">
    <citation type="submission" date="2019-02" db="EMBL/GenBank/DDBJ databases">
        <title>Deep-cultivation of Planctomycetes and their phenomic and genomic characterization uncovers novel biology.</title>
        <authorList>
            <person name="Wiegand S."/>
            <person name="Jogler M."/>
            <person name="Boedeker C."/>
            <person name="Pinto D."/>
            <person name="Vollmers J."/>
            <person name="Rivas-Marin E."/>
            <person name="Kohn T."/>
            <person name="Peeters S.H."/>
            <person name="Heuer A."/>
            <person name="Rast P."/>
            <person name="Oberbeckmann S."/>
            <person name="Bunk B."/>
            <person name="Jeske O."/>
            <person name="Meyerdierks A."/>
            <person name="Storesund J.E."/>
            <person name="Kallscheuer N."/>
            <person name="Luecker S."/>
            <person name="Lage O.M."/>
            <person name="Pohl T."/>
            <person name="Merkel B.J."/>
            <person name="Hornburger P."/>
            <person name="Mueller R.-W."/>
            <person name="Bruemmer F."/>
            <person name="Labrenz M."/>
            <person name="Spormann A.M."/>
            <person name="Op den Camp H."/>
            <person name="Overmann J."/>
            <person name="Amann R."/>
            <person name="Jetten M.S.M."/>
            <person name="Mascher T."/>
            <person name="Medema M.H."/>
            <person name="Devos D.P."/>
            <person name="Kaster A.-K."/>
            <person name="Ovreas L."/>
            <person name="Rohde M."/>
            <person name="Galperin M.Y."/>
            <person name="Jogler C."/>
        </authorList>
    </citation>
    <scope>NUCLEOTIDE SEQUENCE [LARGE SCALE GENOMIC DNA]</scope>
    <source>
        <strain evidence="2">Pan97</strain>
    </source>
</reference>
<dbReference type="SUPFAM" id="SSF55961">
    <property type="entry name" value="Bet v1-like"/>
    <property type="match status" value="1"/>
</dbReference>
<dbReference type="RefSeq" id="WP_144974000.1">
    <property type="nucleotide sequence ID" value="NZ_CP036289.1"/>
</dbReference>
<dbReference type="Proteomes" id="UP000318626">
    <property type="component" value="Chromosome"/>
</dbReference>
<organism evidence="1 2">
    <name type="scientific">Bremerella volcania</name>
    <dbReference type="NCBI Taxonomy" id="2527984"/>
    <lineage>
        <taxon>Bacteria</taxon>
        <taxon>Pseudomonadati</taxon>
        <taxon>Planctomycetota</taxon>
        <taxon>Planctomycetia</taxon>
        <taxon>Pirellulales</taxon>
        <taxon>Pirellulaceae</taxon>
        <taxon>Bremerella</taxon>
    </lineage>
</organism>
<sequence length="115" mass="12380">MDFVTSDRTQRFVIEPVLGGRAFEDFGDGEGLVWYTVIGVDAGRELVLAGHLLPPFGGPATTALRVTLSAQADGTLVKIRDDRFGILGGDSPVEGWRIVFDGGLRHYLESESANS</sequence>
<protein>
    <submittedName>
        <fullName evidence="1">Uncharacterized protein</fullName>
    </submittedName>
</protein>
<keyword evidence="2" id="KW-1185">Reference proteome</keyword>
<dbReference type="AlphaFoldDB" id="A0A518CA70"/>
<accession>A0A518CA70</accession>
<dbReference type="InterPro" id="IPR023393">
    <property type="entry name" value="START-like_dom_sf"/>
</dbReference>
<proteinExistence type="predicted"/>
<dbReference type="KEGG" id="bvo:Pan97_31680"/>